<dbReference type="InterPro" id="IPR000644">
    <property type="entry name" value="CBS_dom"/>
</dbReference>
<dbReference type="InterPro" id="IPR046342">
    <property type="entry name" value="CBS_dom_sf"/>
</dbReference>
<proteinExistence type="predicted"/>
<feature type="domain" description="CBS" evidence="2">
    <location>
        <begin position="24"/>
        <end position="80"/>
    </location>
</feature>
<dbReference type="Proteomes" id="UP001165378">
    <property type="component" value="Unassembled WGS sequence"/>
</dbReference>
<sequence length="150" mass="15885">MNATTAPQQPVPPAADEVPDVASVMSPVVAVDVQDSLWTAMDVMLTHGLRNLVVTHQGIARGVLSDRDLAAAWAKDPLGLKHRRAEHALAPAQSFIGPDIDVVTAAARMRQLGVCALVVVESTLVPLGVVTDRDLLDALTALLRDTGRRS</sequence>
<comment type="caution">
    <text evidence="3">The sequence shown here is derived from an EMBL/GenBank/DDBJ whole genome shotgun (WGS) entry which is preliminary data.</text>
</comment>
<dbReference type="SUPFAM" id="SSF54631">
    <property type="entry name" value="CBS-domain pair"/>
    <property type="match status" value="1"/>
</dbReference>
<dbReference type="SMART" id="SM00116">
    <property type="entry name" value="CBS"/>
    <property type="match status" value="2"/>
</dbReference>
<dbReference type="PROSITE" id="PS51371">
    <property type="entry name" value="CBS"/>
    <property type="match status" value="2"/>
</dbReference>
<keyword evidence="1" id="KW-0129">CBS domain</keyword>
<evidence type="ECO:0000256" key="1">
    <source>
        <dbReference type="PROSITE-ProRule" id="PRU00703"/>
    </source>
</evidence>
<keyword evidence="4" id="KW-1185">Reference proteome</keyword>
<organism evidence="3 4">
    <name type="scientific">Yinghuangia soli</name>
    <dbReference type="NCBI Taxonomy" id="2908204"/>
    <lineage>
        <taxon>Bacteria</taxon>
        <taxon>Bacillati</taxon>
        <taxon>Actinomycetota</taxon>
        <taxon>Actinomycetes</taxon>
        <taxon>Kitasatosporales</taxon>
        <taxon>Streptomycetaceae</taxon>
        <taxon>Yinghuangia</taxon>
    </lineage>
</organism>
<dbReference type="Pfam" id="PF00571">
    <property type="entry name" value="CBS"/>
    <property type="match status" value="2"/>
</dbReference>
<protein>
    <submittedName>
        <fullName evidence="3">CBS domain-containing protein</fullName>
    </submittedName>
</protein>
<dbReference type="EMBL" id="JAKFHA010000008">
    <property type="protein sequence ID" value="MCF2528932.1"/>
    <property type="molecule type" value="Genomic_DNA"/>
</dbReference>
<reference evidence="3" key="1">
    <citation type="submission" date="2022-01" db="EMBL/GenBank/DDBJ databases">
        <title>Genome-Based Taxonomic Classification of the Phylum Actinobacteria.</title>
        <authorList>
            <person name="Gao Y."/>
        </authorList>
    </citation>
    <scope>NUCLEOTIDE SEQUENCE</scope>
    <source>
        <strain evidence="3">KLBMP 8922</strain>
    </source>
</reference>
<evidence type="ECO:0000259" key="2">
    <source>
        <dbReference type="PROSITE" id="PS51371"/>
    </source>
</evidence>
<dbReference type="AlphaFoldDB" id="A0AA41U2R4"/>
<evidence type="ECO:0000313" key="3">
    <source>
        <dbReference type="EMBL" id="MCF2528932.1"/>
    </source>
</evidence>
<evidence type="ECO:0000313" key="4">
    <source>
        <dbReference type="Proteomes" id="UP001165378"/>
    </source>
</evidence>
<accession>A0AA41U2R4</accession>
<gene>
    <name evidence="3" type="ORF">LZ495_17135</name>
</gene>
<name>A0AA41U2R4_9ACTN</name>
<feature type="domain" description="CBS" evidence="2">
    <location>
        <begin position="89"/>
        <end position="146"/>
    </location>
</feature>
<dbReference type="Gene3D" id="3.10.580.10">
    <property type="entry name" value="CBS-domain"/>
    <property type="match status" value="2"/>
</dbReference>
<dbReference type="RefSeq" id="WP_235053094.1">
    <property type="nucleotide sequence ID" value="NZ_JAKFHA010000008.1"/>
</dbReference>